<evidence type="ECO:0000313" key="7">
    <source>
        <dbReference type="Proteomes" id="UP000051660"/>
    </source>
</evidence>
<keyword evidence="3 5" id="KW-1133">Transmembrane helix</keyword>
<keyword evidence="4 5" id="KW-0472">Membrane</keyword>
<comment type="caution">
    <text evidence="6">The sequence shown here is derived from an EMBL/GenBank/DDBJ whole genome shotgun (WGS) entry which is preliminary data.</text>
</comment>
<evidence type="ECO:0000313" key="6">
    <source>
        <dbReference type="EMBL" id="KRR21141.1"/>
    </source>
</evidence>
<dbReference type="InterPro" id="IPR050739">
    <property type="entry name" value="MFP"/>
</dbReference>
<dbReference type="RefSeq" id="WP_057860108.1">
    <property type="nucleotide sequence ID" value="NZ_LLYB01000082.1"/>
</dbReference>
<reference evidence="6 7" key="1">
    <citation type="submission" date="2014-03" db="EMBL/GenBank/DDBJ databases">
        <title>Bradyrhizobium valentinum sp. nov., isolated from effective nodules of Lupinus mariae-josephae, a lupine endemic of basic-lime soils in Eastern Spain.</title>
        <authorList>
            <person name="Duran D."/>
            <person name="Rey L."/>
            <person name="Navarro A."/>
            <person name="Busquets A."/>
            <person name="Imperial J."/>
            <person name="Ruiz-Argueso T."/>
        </authorList>
    </citation>
    <scope>NUCLEOTIDE SEQUENCE [LARGE SCALE GENOMIC DNA]</scope>
    <source>
        <strain evidence="6 7">CCBAU 23086</strain>
    </source>
</reference>
<protein>
    <submittedName>
        <fullName evidence="6">NHLP bacteriocin system secretion protein</fullName>
    </submittedName>
</protein>
<feature type="transmembrane region" description="Helical" evidence="5">
    <location>
        <begin position="35"/>
        <end position="54"/>
    </location>
</feature>
<dbReference type="Proteomes" id="UP000051660">
    <property type="component" value="Unassembled WGS sequence"/>
</dbReference>
<dbReference type="PANTHER" id="PTHR30386:SF26">
    <property type="entry name" value="TRANSPORT PROTEIN COMB"/>
    <property type="match status" value="1"/>
</dbReference>
<evidence type="ECO:0000256" key="3">
    <source>
        <dbReference type="ARBA" id="ARBA00022989"/>
    </source>
</evidence>
<dbReference type="EMBL" id="LLYB01000082">
    <property type="protein sequence ID" value="KRR21141.1"/>
    <property type="molecule type" value="Genomic_DNA"/>
</dbReference>
<sequence>MTNGSESIFRASALQRAASPEELDHLVAITKPSDWILAAVLTVALAAAIGWGIYGRIPSRVSGEGILVGSGRVVDAVSAAEGRLASLGVAVGDHVERGQVIARISQIETEQKYRNAVETFKERQREHDNMAARVASELAAKASNFEKLEAAFRKVIEATDQRVRFLSVDVQNLEQLMTKGLTTRKTLEDRRLELTEAHQRRTDSQNEILKLHAQKTDLETQRERELQQAEFATNNARREMQAIAGTLGRNSEVLSPIAGRVLEIKTSTGSVLAVGTPVVLIEDEGTKLEAVVYIPADQGKSVKPGFQVRLAPSTVKREEFGTMIGTVSNVSEFPVTPQGMTAVLHNDQLVKLFSKDGAPYAVSVLLEQDASTPSGYRWAVGKGPQVHLTSGTLAQAEITTRSRRPMDLVVPLLRKLTGIDG</sequence>
<dbReference type="AlphaFoldDB" id="A0A0R3MT58"/>
<organism evidence="6 7">
    <name type="scientific">Bradyrhizobium lablabi</name>
    <dbReference type="NCBI Taxonomy" id="722472"/>
    <lineage>
        <taxon>Bacteria</taxon>
        <taxon>Pseudomonadati</taxon>
        <taxon>Pseudomonadota</taxon>
        <taxon>Alphaproteobacteria</taxon>
        <taxon>Hyphomicrobiales</taxon>
        <taxon>Nitrobacteraceae</taxon>
        <taxon>Bradyrhizobium</taxon>
    </lineage>
</organism>
<keyword evidence="2 5" id="KW-0812">Transmembrane</keyword>
<evidence type="ECO:0000256" key="1">
    <source>
        <dbReference type="ARBA" id="ARBA00004167"/>
    </source>
</evidence>
<dbReference type="PANTHER" id="PTHR30386">
    <property type="entry name" value="MEMBRANE FUSION SUBUNIT OF EMRAB-TOLC MULTIDRUG EFFLUX PUMP"/>
    <property type="match status" value="1"/>
</dbReference>
<proteinExistence type="predicted"/>
<evidence type="ECO:0000256" key="2">
    <source>
        <dbReference type="ARBA" id="ARBA00022692"/>
    </source>
</evidence>
<dbReference type="OrthoDB" id="8439633at2"/>
<evidence type="ECO:0000256" key="5">
    <source>
        <dbReference type="SAM" id="Phobius"/>
    </source>
</evidence>
<dbReference type="Gene3D" id="2.40.50.100">
    <property type="match status" value="1"/>
</dbReference>
<comment type="subcellular location">
    <subcellularLocation>
        <location evidence="1">Membrane</location>
        <topology evidence="1">Single-pass membrane protein</topology>
    </subcellularLocation>
</comment>
<dbReference type="NCBIfam" id="TIGR03794">
    <property type="entry name" value="NHLM_micro_HlyD"/>
    <property type="match status" value="1"/>
</dbReference>
<gene>
    <name evidence="6" type="ORF">CQ14_21990</name>
</gene>
<dbReference type="GO" id="GO:0016020">
    <property type="term" value="C:membrane"/>
    <property type="evidence" value="ECO:0007669"/>
    <property type="project" value="UniProtKB-SubCell"/>
</dbReference>
<dbReference type="PRINTS" id="PR01490">
    <property type="entry name" value="RTXTOXIND"/>
</dbReference>
<dbReference type="InterPro" id="IPR022275">
    <property type="entry name" value="NHPM_bacteriocin_SS_HylD"/>
</dbReference>
<accession>A0A0R3MT58</accession>
<name>A0A0R3MT58_9BRAD</name>
<evidence type="ECO:0000256" key="4">
    <source>
        <dbReference type="ARBA" id="ARBA00023136"/>
    </source>
</evidence>